<dbReference type="InterPro" id="IPR016181">
    <property type="entry name" value="Acyl_CoA_acyltransferase"/>
</dbReference>
<gene>
    <name evidence="2" type="ORF">EAH77_16495</name>
</gene>
<dbReference type="AlphaFoldDB" id="A0A502GB98"/>
<dbReference type="PANTHER" id="PTHR43072">
    <property type="entry name" value="N-ACETYLTRANSFERASE"/>
    <property type="match status" value="1"/>
</dbReference>
<name>A0A502GB98_9GAMM</name>
<feature type="domain" description="N-acetyltransferase" evidence="1">
    <location>
        <begin position="20"/>
        <end position="183"/>
    </location>
</feature>
<protein>
    <submittedName>
        <fullName evidence="2">N-acetyltransferase family protein</fullName>
    </submittedName>
</protein>
<evidence type="ECO:0000259" key="1">
    <source>
        <dbReference type="PROSITE" id="PS51186"/>
    </source>
</evidence>
<dbReference type="EMBL" id="RCZD01000009">
    <property type="protein sequence ID" value="TPG59225.1"/>
    <property type="molecule type" value="Genomic_DNA"/>
</dbReference>
<keyword evidence="2" id="KW-0808">Transferase</keyword>
<dbReference type="CDD" id="cd04301">
    <property type="entry name" value="NAT_SF"/>
    <property type="match status" value="1"/>
</dbReference>
<dbReference type="Proteomes" id="UP000317663">
    <property type="component" value="Unassembled WGS sequence"/>
</dbReference>
<sequence>MRTLPLTREPIMSVSLRETITLHDASIADMAQIQQIYAHHVIHGIASFETEPPTRDEMLSRRENILSKGLPYLVAKRDDQVLGYCYLAPYRPRYAYRFTCEGSVYIDETEQGQGIGKRLMQEAVKRATEGGWRQMIANVGNSSNVGSIKLHESLGFVIVGTLKSVGFKHGRWIDTVLMQLELGDGDITLPGNCGN</sequence>
<dbReference type="InterPro" id="IPR000182">
    <property type="entry name" value="GNAT_dom"/>
</dbReference>
<proteinExistence type="predicted"/>
<evidence type="ECO:0000313" key="2">
    <source>
        <dbReference type="EMBL" id="TPG59225.1"/>
    </source>
</evidence>
<accession>A0A502GB98</accession>
<dbReference type="OrthoDB" id="5459937at2"/>
<dbReference type="Pfam" id="PF00583">
    <property type="entry name" value="Acetyltransf_1"/>
    <property type="match status" value="1"/>
</dbReference>
<reference evidence="2 3" key="1">
    <citation type="journal article" date="2019" name="Environ. Microbiol.">
        <title>Species interactions and distinct microbial communities in high Arctic permafrost affected cryosols are associated with the CH4 and CO2 gas fluxes.</title>
        <authorList>
            <person name="Altshuler I."/>
            <person name="Hamel J."/>
            <person name="Turney S."/>
            <person name="Magnuson E."/>
            <person name="Levesque R."/>
            <person name="Greer C."/>
            <person name="Whyte L.G."/>
        </authorList>
    </citation>
    <scope>NUCLEOTIDE SEQUENCE [LARGE SCALE GENOMIC DNA]</scope>
    <source>
        <strain evidence="2 3">E4</strain>
    </source>
</reference>
<evidence type="ECO:0000313" key="3">
    <source>
        <dbReference type="Proteomes" id="UP000317663"/>
    </source>
</evidence>
<dbReference type="PANTHER" id="PTHR43072:SF8">
    <property type="entry name" value="ACYLTRANSFERASE FABY-RELATED"/>
    <property type="match status" value="1"/>
</dbReference>
<dbReference type="GO" id="GO:0016747">
    <property type="term" value="F:acyltransferase activity, transferring groups other than amino-acyl groups"/>
    <property type="evidence" value="ECO:0007669"/>
    <property type="project" value="InterPro"/>
</dbReference>
<comment type="caution">
    <text evidence="2">The sequence shown here is derived from an EMBL/GenBank/DDBJ whole genome shotgun (WGS) entry which is preliminary data.</text>
</comment>
<keyword evidence="3" id="KW-1185">Reference proteome</keyword>
<organism evidence="2 3">
    <name type="scientific">Ewingella americana</name>
    <dbReference type="NCBI Taxonomy" id="41202"/>
    <lineage>
        <taxon>Bacteria</taxon>
        <taxon>Pseudomonadati</taxon>
        <taxon>Pseudomonadota</taxon>
        <taxon>Gammaproteobacteria</taxon>
        <taxon>Enterobacterales</taxon>
        <taxon>Yersiniaceae</taxon>
        <taxon>Ewingella</taxon>
    </lineage>
</organism>
<dbReference type="Gene3D" id="3.40.630.30">
    <property type="match status" value="1"/>
</dbReference>
<dbReference type="PROSITE" id="PS51186">
    <property type="entry name" value="GNAT"/>
    <property type="match status" value="1"/>
</dbReference>
<dbReference type="SUPFAM" id="SSF55729">
    <property type="entry name" value="Acyl-CoA N-acyltransferases (Nat)"/>
    <property type="match status" value="1"/>
</dbReference>